<proteinExistence type="inferred from homology"/>
<evidence type="ECO:0000256" key="3">
    <source>
        <dbReference type="ARBA" id="ARBA00022741"/>
    </source>
</evidence>
<dbReference type="InterPro" id="IPR027417">
    <property type="entry name" value="P-loop_NTPase"/>
</dbReference>
<evidence type="ECO:0000313" key="8">
    <source>
        <dbReference type="Proteomes" id="UP000030661"/>
    </source>
</evidence>
<keyword evidence="2" id="KW-0813">Transport</keyword>
<dbReference type="PIRSF" id="PIRSF039137">
    <property type="entry name" value="ABC_branched_ATPase"/>
    <property type="match status" value="1"/>
</dbReference>
<dbReference type="PANTHER" id="PTHR43820">
    <property type="entry name" value="HIGH-AFFINITY BRANCHED-CHAIN AMINO ACID TRANSPORT ATP-BINDING PROTEIN LIVF"/>
    <property type="match status" value="1"/>
</dbReference>
<dbReference type="PROSITE" id="PS50893">
    <property type="entry name" value="ABC_TRANSPORTER_2"/>
    <property type="match status" value="1"/>
</dbReference>
<feature type="domain" description="ABC transporter" evidence="6">
    <location>
        <begin position="2"/>
        <end position="240"/>
    </location>
</feature>
<sequence length="241" mass="26119">MLHIEDIHVYRGHTYVLKGVSLRIAQGEIVALIGANGAGKTTLLRTISGLLHPRTGAMHYMLGADQPSHDLTRAVPEHLVQLGISHCPEGRGIFSQLSVKENLLVGAYLRRDKEAIQADYHHICELFPILAERSKQAAGSLSGGEQEMLAVGRALMSRPKLLLLDEPSLGLSPIVIEKLFETLIDINAQGVTILLVEQNAVMALDLAHRAYVLETGRITLTGTGQELANNDAVRQAYLGGV</sequence>
<dbReference type="InterPro" id="IPR003593">
    <property type="entry name" value="AAA+_ATPase"/>
</dbReference>
<dbReference type="Proteomes" id="UP000030661">
    <property type="component" value="Unassembled WGS sequence"/>
</dbReference>
<dbReference type="Pfam" id="PF00005">
    <property type="entry name" value="ABC_tran"/>
    <property type="match status" value="1"/>
</dbReference>
<dbReference type="SMART" id="SM00382">
    <property type="entry name" value="AAA"/>
    <property type="match status" value="1"/>
</dbReference>
<dbReference type="STRING" id="1499967.U27_00588"/>
<dbReference type="GO" id="GO:0005524">
    <property type="term" value="F:ATP binding"/>
    <property type="evidence" value="ECO:0007669"/>
    <property type="project" value="UniProtKB-KW"/>
</dbReference>
<dbReference type="HOGENOM" id="CLU_000604_1_2_0"/>
<evidence type="ECO:0000259" key="6">
    <source>
        <dbReference type="PROSITE" id="PS50893"/>
    </source>
</evidence>
<evidence type="ECO:0000256" key="4">
    <source>
        <dbReference type="ARBA" id="ARBA00022840"/>
    </source>
</evidence>
<dbReference type="AlphaFoldDB" id="A0A081C7Y5"/>
<name>A0A081C7Y5_VECG1</name>
<reference evidence="7" key="1">
    <citation type="journal article" date="2015" name="PeerJ">
        <title>First genomic representation of candidate bacterial phylum KSB3 points to enhanced environmental sensing as a trigger of wastewater bulking.</title>
        <authorList>
            <person name="Sekiguchi Y."/>
            <person name="Ohashi A."/>
            <person name="Parks D.H."/>
            <person name="Yamauchi T."/>
            <person name="Tyson G.W."/>
            <person name="Hugenholtz P."/>
        </authorList>
    </citation>
    <scope>NUCLEOTIDE SEQUENCE [LARGE SCALE GENOMIC DNA]</scope>
</reference>
<dbReference type="GO" id="GO:0015807">
    <property type="term" value="P:L-amino acid transport"/>
    <property type="evidence" value="ECO:0007669"/>
    <property type="project" value="TreeGrafter"/>
</dbReference>
<dbReference type="CDD" id="cd03224">
    <property type="entry name" value="ABC_TM1139_LivF_branched"/>
    <property type="match status" value="1"/>
</dbReference>
<protein>
    <submittedName>
        <fullName evidence="7">Amino acid ABC transporter, ATP-binding protein</fullName>
    </submittedName>
</protein>
<gene>
    <name evidence="7" type="ORF">U27_00588</name>
</gene>
<keyword evidence="4 7" id="KW-0067">ATP-binding</keyword>
<keyword evidence="5" id="KW-0029">Amino-acid transport</keyword>
<keyword evidence="8" id="KW-1185">Reference proteome</keyword>
<dbReference type="InterPro" id="IPR030660">
    <property type="entry name" value="ABC_branched_ATPase_LivF/BraG"/>
</dbReference>
<dbReference type="PANTHER" id="PTHR43820:SF4">
    <property type="entry name" value="HIGH-AFFINITY BRANCHED-CHAIN AMINO ACID TRANSPORT ATP-BINDING PROTEIN LIVF"/>
    <property type="match status" value="1"/>
</dbReference>
<dbReference type="InterPro" id="IPR052156">
    <property type="entry name" value="BCAA_Transport_ATP-bd_LivF"/>
</dbReference>
<dbReference type="eggNOG" id="COG0410">
    <property type="taxonomic scope" value="Bacteria"/>
</dbReference>
<keyword evidence="3" id="KW-0547">Nucleotide-binding</keyword>
<dbReference type="GO" id="GO:0015658">
    <property type="term" value="F:branched-chain amino acid transmembrane transporter activity"/>
    <property type="evidence" value="ECO:0007669"/>
    <property type="project" value="InterPro"/>
</dbReference>
<dbReference type="GO" id="GO:0016887">
    <property type="term" value="F:ATP hydrolysis activity"/>
    <property type="evidence" value="ECO:0007669"/>
    <property type="project" value="InterPro"/>
</dbReference>
<evidence type="ECO:0000256" key="2">
    <source>
        <dbReference type="ARBA" id="ARBA00022448"/>
    </source>
</evidence>
<dbReference type="EMBL" id="DF820474">
    <property type="protein sequence ID" value="GAK60690.1"/>
    <property type="molecule type" value="Genomic_DNA"/>
</dbReference>
<evidence type="ECO:0000256" key="1">
    <source>
        <dbReference type="ARBA" id="ARBA00005417"/>
    </source>
</evidence>
<evidence type="ECO:0000256" key="5">
    <source>
        <dbReference type="ARBA" id="ARBA00022970"/>
    </source>
</evidence>
<accession>A0A081C7Y5</accession>
<dbReference type="InterPro" id="IPR003439">
    <property type="entry name" value="ABC_transporter-like_ATP-bd"/>
</dbReference>
<evidence type="ECO:0000313" key="7">
    <source>
        <dbReference type="EMBL" id="GAK60690.1"/>
    </source>
</evidence>
<comment type="similarity">
    <text evidence="1">Belongs to the ABC transporter superfamily.</text>
</comment>
<organism evidence="7">
    <name type="scientific">Vecturithrix granuli</name>
    <dbReference type="NCBI Taxonomy" id="1499967"/>
    <lineage>
        <taxon>Bacteria</taxon>
        <taxon>Candidatus Moduliflexota</taxon>
        <taxon>Candidatus Vecturitrichia</taxon>
        <taxon>Candidatus Vecturitrichales</taxon>
        <taxon>Candidatus Vecturitrichaceae</taxon>
        <taxon>Candidatus Vecturithrix</taxon>
    </lineage>
</organism>
<dbReference type="Gene3D" id="3.40.50.300">
    <property type="entry name" value="P-loop containing nucleotide triphosphate hydrolases"/>
    <property type="match status" value="1"/>
</dbReference>
<dbReference type="SUPFAM" id="SSF52540">
    <property type="entry name" value="P-loop containing nucleoside triphosphate hydrolases"/>
    <property type="match status" value="1"/>
</dbReference>